<evidence type="ECO:0000313" key="7">
    <source>
        <dbReference type="Proteomes" id="UP000825072"/>
    </source>
</evidence>
<evidence type="ECO:0000256" key="2">
    <source>
        <dbReference type="ARBA" id="ARBA00023125"/>
    </source>
</evidence>
<dbReference type="InterPro" id="IPR050109">
    <property type="entry name" value="HTH-type_TetR-like_transc_reg"/>
</dbReference>
<proteinExistence type="predicted"/>
<dbReference type="InterPro" id="IPR041678">
    <property type="entry name" value="TetR_C_16"/>
</dbReference>
<sequence length="214" mass="22641">MSQSQCAQSSRRGPRGEAGAARAAILTAARSLFLAGDFQSVSLRAIAREAGVDTSLVSYYFGSKQSLYNEAMSLPNGPHRIIAEVCSRTDPNHLGDALVKAFIDAWDGHLGLGGPDPQMQGVVQALLTQPDAFDMLRRFYTEEILAPVVELLVPRFGVAEAGVRASLGLSQLLGIFTARYVVGLQSLADLPATELIAREGPALQSTLTGPTADG</sequence>
<dbReference type="GO" id="GO:0000976">
    <property type="term" value="F:transcription cis-regulatory region binding"/>
    <property type="evidence" value="ECO:0007669"/>
    <property type="project" value="TreeGrafter"/>
</dbReference>
<dbReference type="InterPro" id="IPR036271">
    <property type="entry name" value="Tet_transcr_reg_TetR-rel_C_sf"/>
</dbReference>
<dbReference type="InterPro" id="IPR001647">
    <property type="entry name" value="HTH_TetR"/>
</dbReference>
<dbReference type="SUPFAM" id="SSF46689">
    <property type="entry name" value="Homeodomain-like"/>
    <property type="match status" value="1"/>
</dbReference>
<dbReference type="EMBL" id="AP024747">
    <property type="protein sequence ID" value="BCY25121.1"/>
    <property type="molecule type" value="Genomic_DNA"/>
</dbReference>
<evidence type="ECO:0000256" key="4">
    <source>
        <dbReference type="PROSITE-ProRule" id="PRU00335"/>
    </source>
</evidence>
<accession>A0AAD1KQ72</accession>
<dbReference type="Pfam" id="PF17920">
    <property type="entry name" value="TetR_C_16"/>
    <property type="match status" value="1"/>
</dbReference>
<dbReference type="PRINTS" id="PR00455">
    <property type="entry name" value="HTHTETR"/>
</dbReference>
<feature type="domain" description="HTH tetR-type" evidence="5">
    <location>
        <begin position="19"/>
        <end position="79"/>
    </location>
</feature>
<feature type="DNA-binding region" description="H-T-H motif" evidence="4">
    <location>
        <begin position="42"/>
        <end position="61"/>
    </location>
</feature>
<dbReference type="GO" id="GO:0003700">
    <property type="term" value="F:DNA-binding transcription factor activity"/>
    <property type="evidence" value="ECO:0007669"/>
    <property type="project" value="TreeGrafter"/>
</dbReference>
<protein>
    <recommendedName>
        <fullName evidence="5">HTH tetR-type domain-containing protein</fullName>
    </recommendedName>
</protein>
<dbReference type="PANTHER" id="PTHR30055">
    <property type="entry name" value="HTH-TYPE TRANSCRIPTIONAL REGULATOR RUTR"/>
    <property type="match status" value="1"/>
</dbReference>
<dbReference type="Proteomes" id="UP000825072">
    <property type="component" value="Chromosome 1"/>
</dbReference>
<keyword evidence="3" id="KW-0804">Transcription</keyword>
<dbReference type="Pfam" id="PF00440">
    <property type="entry name" value="TetR_N"/>
    <property type="match status" value="1"/>
</dbReference>
<evidence type="ECO:0000256" key="3">
    <source>
        <dbReference type="ARBA" id="ARBA00023163"/>
    </source>
</evidence>
<organism evidence="6 7">
    <name type="scientific">Cutibacterium modestum</name>
    <dbReference type="NCBI Taxonomy" id="2559073"/>
    <lineage>
        <taxon>Bacteria</taxon>
        <taxon>Bacillati</taxon>
        <taxon>Actinomycetota</taxon>
        <taxon>Actinomycetes</taxon>
        <taxon>Propionibacteriales</taxon>
        <taxon>Propionibacteriaceae</taxon>
        <taxon>Cutibacterium</taxon>
    </lineage>
</organism>
<dbReference type="Gene3D" id="1.10.357.10">
    <property type="entry name" value="Tetracycline Repressor, domain 2"/>
    <property type="match status" value="1"/>
</dbReference>
<keyword evidence="2 4" id="KW-0238">DNA-binding</keyword>
<reference evidence="6" key="1">
    <citation type="submission" date="2021-06" db="EMBL/GenBank/DDBJ databases">
        <title>Genome sequence of Cutibacterium modestum strain KB17-24694.</title>
        <authorList>
            <person name="Dekio I."/>
            <person name="Asahina A."/>
            <person name="Nishida M."/>
        </authorList>
    </citation>
    <scope>NUCLEOTIDE SEQUENCE</scope>
    <source>
        <strain evidence="6">KB17-24694</strain>
    </source>
</reference>
<evidence type="ECO:0000256" key="1">
    <source>
        <dbReference type="ARBA" id="ARBA00023015"/>
    </source>
</evidence>
<name>A0AAD1KQ72_9ACTN</name>
<dbReference type="PANTHER" id="PTHR30055:SF234">
    <property type="entry name" value="HTH-TYPE TRANSCRIPTIONAL REGULATOR BETI"/>
    <property type="match status" value="1"/>
</dbReference>
<dbReference type="AlphaFoldDB" id="A0AAD1KQ72"/>
<dbReference type="PROSITE" id="PS50977">
    <property type="entry name" value="HTH_TETR_2"/>
    <property type="match status" value="1"/>
</dbReference>
<evidence type="ECO:0000259" key="5">
    <source>
        <dbReference type="PROSITE" id="PS50977"/>
    </source>
</evidence>
<dbReference type="InterPro" id="IPR009057">
    <property type="entry name" value="Homeodomain-like_sf"/>
</dbReference>
<evidence type="ECO:0000313" key="6">
    <source>
        <dbReference type="EMBL" id="BCY25121.1"/>
    </source>
</evidence>
<dbReference type="SUPFAM" id="SSF48498">
    <property type="entry name" value="Tetracyclin repressor-like, C-terminal domain"/>
    <property type="match status" value="1"/>
</dbReference>
<gene>
    <name evidence="6" type="ORF">KB1_11110</name>
</gene>
<keyword evidence="1" id="KW-0805">Transcription regulation</keyword>
<dbReference type="Gene3D" id="1.10.10.60">
    <property type="entry name" value="Homeodomain-like"/>
    <property type="match status" value="1"/>
</dbReference>